<evidence type="ECO:0000313" key="5">
    <source>
        <dbReference type="EMBL" id="HIW81237.1"/>
    </source>
</evidence>
<feature type="domain" description="DUF4037" evidence="4">
    <location>
        <begin position="389"/>
        <end position="489"/>
    </location>
</feature>
<evidence type="ECO:0000256" key="2">
    <source>
        <dbReference type="ARBA" id="ARBA00022803"/>
    </source>
</evidence>
<dbReference type="Pfam" id="PF13526">
    <property type="entry name" value="DUF4125"/>
    <property type="match status" value="1"/>
</dbReference>
<evidence type="ECO:0000313" key="6">
    <source>
        <dbReference type="Proteomes" id="UP000824265"/>
    </source>
</evidence>
<dbReference type="EMBL" id="DXGH01000037">
    <property type="protein sequence ID" value="HIW81237.1"/>
    <property type="molecule type" value="Genomic_DNA"/>
</dbReference>
<evidence type="ECO:0000256" key="1">
    <source>
        <dbReference type="ARBA" id="ARBA00022737"/>
    </source>
</evidence>
<dbReference type="Pfam" id="PF13424">
    <property type="entry name" value="TPR_12"/>
    <property type="match status" value="1"/>
</dbReference>
<keyword evidence="2 3" id="KW-0802">TPR repeat</keyword>
<dbReference type="PROSITE" id="PS50005">
    <property type="entry name" value="TPR"/>
    <property type="match status" value="2"/>
</dbReference>
<organism evidence="5 6">
    <name type="scientific">Candidatus Acetatifactor stercoripullorum</name>
    <dbReference type="NCBI Taxonomy" id="2838414"/>
    <lineage>
        <taxon>Bacteria</taxon>
        <taxon>Bacillati</taxon>
        <taxon>Bacillota</taxon>
        <taxon>Clostridia</taxon>
        <taxon>Lachnospirales</taxon>
        <taxon>Lachnospiraceae</taxon>
        <taxon>Acetatifactor</taxon>
    </lineage>
</organism>
<gene>
    <name evidence="5" type="ORF">H9742_06855</name>
</gene>
<reference evidence="5" key="1">
    <citation type="journal article" date="2021" name="PeerJ">
        <title>Extensive microbial diversity within the chicken gut microbiome revealed by metagenomics and culture.</title>
        <authorList>
            <person name="Gilroy R."/>
            <person name="Ravi A."/>
            <person name="Getino M."/>
            <person name="Pursley I."/>
            <person name="Horton D.L."/>
            <person name="Alikhan N.F."/>
            <person name="Baker D."/>
            <person name="Gharbi K."/>
            <person name="Hall N."/>
            <person name="Watson M."/>
            <person name="Adriaenssens E.M."/>
            <person name="Foster-Nyarko E."/>
            <person name="Jarju S."/>
            <person name="Secka A."/>
            <person name="Antonio M."/>
            <person name="Oren A."/>
            <person name="Chaudhuri R.R."/>
            <person name="La Ragione R."/>
            <person name="Hildebrand F."/>
            <person name="Pallen M.J."/>
        </authorList>
    </citation>
    <scope>NUCLEOTIDE SEQUENCE</scope>
    <source>
        <strain evidence="5">CHK195-6426</strain>
    </source>
</reference>
<dbReference type="InterPro" id="IPR019734">
    <property type="entry name" value="TPR_rpt"/>
</dbReference>
<dbReference type="SUPFAM" id="SSF48452">
    <property type="entry name" value="TPR-like"/>
    <property type="match status" value="2"/>
</dbReference>
<keyword evidence="1" id="KW-0677">Repeat</keyword>
<name>A0A9D1UB19_9FIRM</name>
<dbReference type="Proteomes" id="UP000824265">
    <property type="component" value="Unassembled WGS sequence"/>
</dbReference>
<dbReference type="SMART" id="SM00028">
    <property type="entry name" value="TPR"/>
    <property type="match status" value="4"/>
</dbReference>
<dbReference type="InterPro" id="IPR011990">
    <property type="entry name" value="TPR-like_helical_dom_sf"/>
</dbReference>
<dbReference type="Pfam" id="PF13228">
    <property type="entry name" value="DUF4037"/>
    <property type="match status" value="1"/>
</dbReference>
<evidence type="ECO:0000256" key="3">
    <source>
        <dbReference type="PROSITE-ProRule" id="PRU00339"/>
    </source>
</evidence>
<dbReference type="InterPro" id="IPR025117">
    <property type="entry name" value="DUF4037"/>
</dbReference>
<dbReference type="Gene3D" id="1.25.40.10">
    <property type="entry name" value="Tetratricopeptide repeat domain"/>
    <property type="match status" value="2"/>
</dbReference>
<sequence length="762" mass="87065">MDVEAILKQVDEYYGENKGQEAERLLKESVSQAQREGDDNSLLSLLNELIGYYRETSRTEDSYEVAGQALHLARQMGLTDSIPYATTLLNAATAYRAGGSLQESLDCYRQAKEVYDRLLPEDDMLKASLYNNVSLLYQEMGEFERAGQCQEKALKIAEKNKAAYEAAVSRANLAGTCLNLGQDEAAFAYAKEAAEAFQEMGVEDTHYAAALSAMGSYYYKKKEYARAAETFRKAMNRIEASLGKNEHYRRLAENVSLCEAAAAREDEQGLALSREYYETYGRPMLEQQFAPYKDKIAAGLVGKGSDCFGFDDRYSRDHDWGPDFCLWVTEETYQEIGEALSKAYESLPVEFKGFQRVVTDTGRGRRGVMTISGFYKGLLQAERYEDIDWSSVPDAALAAAVNGEVFVDQEGIFSQFRQKLFMGYPENIRYLKLAESSARFAQTAQYNYGRMKGRGDQVTARIMLADGVREAMKLQHYIEGKYPPHDKWLYKSTLLLSAGETLCGLLAGILREKNPEELIEQTGAFLAKELYDNSFISDTDSYLDAHTQELVYKAGISVKSDEELVEEIARLEFEAFDKVHNVGGRASCQNDWPTFSIMRKSQYLTWNRTMLLQYLYDFRREYERGHNLIEEKYGRMMESTAPGEYEKIKDHFPALSQEKKQIIEQIVKLQVGWMEEFSQKYPHLAQNARSVHTYDDNLYNTSYETYLRGELGTYSDKMLELYGRYVVEYARENRNLTFDIMTNSVKLYGYADLEAAEAFMKL</sequence>
<dbReference type="Pfam" id="PF13374">
    <property type="entry name" value="TPR_10"/>
    <property type="match status" value="1"/>
</dbReference>
<comment type="caution">
    <text evidence="5">The sequence shown here is derived from an EMBL/GenBank/DDBJ whole genome shotgun (WGS) entry which is preliminary data.</text>
</comment>
<feature type="repeat" description="TPR" evidence="3">
    <location>
        <begin position="127"/>
        <end position="160"/>
    </location>
</feature>
<proteinExistence type="predicted"/>
<accession>A0A9D1UB19</accession>
<reference evidence="5" key="2">
    <citation type="submission" date="2021-04" db="EMBL/GenBank/DDBJ databases">
        <authorList>
            <person name="Gilroy R."/>
        </authorList>
    </citation>
    <scope>NUCLEOTIDE SEQUENCE</scope>
    <source>
        <strain evidence="5">CHK195-6426</strain>
    </source>
</reference>
<dbReference type="AlphaFoldDB" id="A0A9D1UB19"/>
<protein>
    <submittedName>
        <fullName evidence="5">DUF4125 family protein</fullName>
    </submittedName>
</protein>
<dbReference type="InterPro" id="IPR025191">
    <property type="entry name" value="DUF4125"/>
</dbReference>
<dbReference type="PANTHER" id="PTHR45641:SF19">
    <property type="entry name" value="NEPHROCYSTIN-3"/>
    <property type="match status" value="1"/>
</dbReference>
<dbReference type="PANTHER" id="PTHR45641">
    <property type="entry name" value="TETRATRICOPEPTIDE REPEAT PROTEIN (AFU_ORTHOLOGUE AFUA_6G03870)"/>
    <property type="match status" value="1"/>
</dbReference>
<evidence type="ECO:0000259" key="4">
    <source>
        <dbReference type="Pfam" id="PF13228"/>
    </source>
</evidence>
<feature type="repeat" description="TPR" evidence="3">
    <location>
        <begin position="208"/>
        <end position="241"/>
    </location>
</feature>